<dbReference type="PANTHER" id="PTHR31147:SF66">
    <property type="entry name" value="OS05G0315700 PROTEIN"/>
    <property type="match status" value="1"/>
</dbReference>
<dbReference type="Pfam" id="PF02458">
    <property type="entry name" value="Transferase"/>
    <property type="match status" value="1"/>
</dbReference>
<dbReference type="AlphaFoldDB" id="A0AAD8NAE6"/>
<comment type="similarity">
    <text evidence="1">Belongs to the plant acyltransferase family.</text>
</comment>
<dbReference type="InterPro" id="IPR023213">
    <property type="entry name" value="CAT-like_dom_sf"/>
</dbReference>
<dbReference type="GO" id="GO:0016740">
    <property type="term" value="F:transferase activity"/>
    <property type="evidence" value="ECO:0007669"/>
    <property type="project" value="UniProtKB-KW"/>
</dbReference>
<organism evidence="3 4">
    <name type="scientific">Heracleum sosnowskyi</name>
    <dbReference type="NCBI Taxonomy" id="360622"/>
    <lineage>
        <taxon>Eukaryota</taxon>
        <taxon>Viridiplantae</taxon>
        <taxon>Streptophyta</taxon>
        <taxon>Embryophyta</taxon>
        <taxon>Tracheophyta</taxon>
        <taxon>Spermatophyta</taxon>
        <taxon>Magnoliopsida</taxon>
        <taxon>eudicotyledons</taxon>
        <taxon>Gunneridae</taxon>
        <taxon>Pentapetalae</taxon>
        <taxon>asterids</taxon>
        <taxon>campanulids</taxon>
        <taxon>Apiales</taxon>
        <taxon>Apiaceae</taxon>
        <taxon>Apioideae</taxon>
        <taxon>apioid superclade</taxon>
        <taxon>Tordylieae</taxon>
        <taxon>Tordyliinae</taxon>
        <taxon>Heracleum</taxon>
    </lineage>
</organism>
<evidence type="ECO:0000256" key="1">
    <source>
        <dbReference type="ARBA" id="ARBA00009861"/>
    </source>
</evidence>
<reference evidence="3" key="1">
    <citation type="submission" date="2023-02" db="EMBL/GenBank/DDBJ databases">
        <title>Genome of toxic invasive species Heracleum sosnowskyi carries increased number of genes despite the absence of recent whole-genome duplications.</title>
        <authorList>
            <person name="Schelkunov M."/>
            <person name="Shtratnikova V."/>
            <person name="Makarenko M."/>
            <person name="Klepikova A."/>
            <person name="Omelchenko D."/>
            <person name="Novikova G."/>
            <person name="Obukhova E."/>
            <person name="Bogdanov V."/>
            <person name="Penin A."/>
            <person name="Logacheva M."/>
        </authorList>
    </citation>
    <scope>NUCLEOTIDE SEQUENCE</scope>
    <source>
        <strain evidence="3">Hsosn_3</strain>
        <tissue evidence="3">Leaf</tissue>
    </source>
</reference>
<keyword evidence="2" id="KW-0808">Transferase</keyword>
<dbReference type="Gene3D" id="3.30.559.10">
    <property type="entry name" value="Chloramphenicol acetyltransferase-like domain"/>
    <property type="match status" value="2"/>
</dbReference>
<sequence>MAAQESLVFTVTRRAPELITPAKPTPHEYKLLSDIDDQQSHRFRIPVIYFYRKKNDFIDAEKMDPVKVIRDALSRTLVFYYPLAGRVREGAGRKLGVECTGEGVMFIEADADVTIEQLGGDAIQPPFPCMEEILFDVPGYSGVLDCPILLIQVTRLKCGGFIFAVRLNHTVSDAGGLRQFLNAVGEIARGASAPSVSPVWQRELLSARDPPRVTCTHHEYDDVPDTKKTLNPLGNMVHHSFFFGPTEILALRLLVPPHLIKCSTSELLTACLWRCRTSALQPDPEEEVRLLYNVNARGKFNPPLPKGYYGNAFAFPAALTTARKLCENPIGYALELVRKIKNDVTEEYMRSVADLMVLRGRPPSTAVRIFHVSDVSRSRFSDIDFGWGKPVYGGPGRGGVGNRPVAASFYVSCKNKKGENGIVVTVSLPTFVMEKFAVELDGMLKNNEHLVINNTSPPTKSAL</sequence>
<dbReference type="Proteomes" id="UP001237642">
    <property type="component" value="Unassembled WGS sequence"/>
</dbReference>
<comment type="caution">
    <text evidence="3">The sequence shown here is derived from an EMBL/GenBank/DDBJ whole genome shotgun (WGS) entry which is preliminary data.</text>
</comment>
<evidence type="ECO:0000313" key="4">
    <source>
        <dbReference type="Proteomes" id="UP001237642"/>
    </source>
</evidence>
<reference evidence="3" key="2">
    <citation type="submission" date="2023-05" db="EMBL/GenBank/DDBJ databases">
        <authorList>
            <person name="Schelkunov M.I."/>
        </authorList>
    </citation>
    <scope>NUCLEOTIDE SEQUENCE</scope>
    <source>
        <strain evidence="3">Hsosn_3</strain>
        <tissue evidence="3">Leaf</tissue>
    </source>
</reference>
<protein>
    <submittedName>
        <fullName evidence="3">Benzyl alcohol O-benzoyltransferase-like</fullName>
    </submittedName>
</protein>
<dbReference type="PANTHER" id="PTHR31147">
    <property type="entry name" value="ACYL TRANSFERASE 4"/>
    <property type="match status" value="1"/>
</dbReference>
<keyword evidence="4" id="KW-1185">Reference proteome</keyword>
<gene>
    <name evidence="3" type="ORF">POM88_002284</name>
</gene>
<dbReference type="InterPro" id="IPR050898">
    <property type="entry name" value="Plant_acyltransferase"/>
</dbReference>
<evidence type="ECO:0000313" key="3">
    <source>
        <dbReference type="EMBL" id="KAK1402679.1"/>
    </source>
</evidence>
<accession>A0AAD8NAE6</accession>
<dbReference type="EMBL" id="JAUIZM010000001">
    <property type="protein sequence ID" value="KAK1402679.1"/>
    <property type="molecule type" value="Genomic_DNA"/>
</dbReference>
<proteinExistence type="inferred from homology"/>
<name>A0AAD8NAE6_9APIA</name>
<evidence type="ECO:0000256" key="2">
    <source>
        <dbReference type="ARBA" id="ARBA00022679"/>
    </source>
</evidence>